<dbReference type="EMBL" id="CADCVS010000387">
    <property type="protein sequence ID" value="CAA9520593.1"/>
    <property type="molecule type" value="Genomic_DNA"/>
</dbReference>
<feature type="transmembrane region" description="Helical" evidence="11">
    <location>
        <begin position="182"/>
        <end position="205"/>
    </location>
</feature>
<organism evidence="13">
    <name type="scientific">uncultured Solirubrobacteraceae bacterium</name>
    <dbReference type="NCBI Taxonomy" id="1162706"/>
    <lineage>
        <taxon>Bacteria</taxon>
        <taxon>Bacillati</taxon>
        <taxon>Actinomycetota</taxon>
        <taxon>Thermoleophilia</taxon>
        <taxon>Solirubrobacterales</taxon>
        <taxon>Solirubrobacteraceae</taxon>
        <taxon>environmental samples</taxon>
    </lineage>
</organism>
<dbReference type="GO" id="GO:0004768">
    <property type="term" value="F:stearoyl-CoA 9-desaturase activity"/>
    <property type="evidence" value="ECO:0007669"/>
    <property type="project" value="UniProtKB-EC"/>
</dbReference>
<evidence type="ECO:0000313" key="13">
    <source>
        <dbReference type="EMBL" id="CAA9520593.1"/>
    </source>
</evidence>
<sequence length="314" mass="35005">MEEARPNPGPGPGPEDIQPVANEGLDRFLTGFVTVAPIVALGFVGWQLWETALHWYDLVVFTVMYVPLTLGITVGFHRHLTHRAFKAGPRTRATLAILGSMAIEGPVIAWVADHRKHHAFADRDGDPHSPHVDVGPGWRGVLQGLWHAHVGWLFIHTQRARKERYAPDLLKDPTIAWVNRTFFWWVALGLLIPVLLGMALSGSWAGGLTGLLWGGAVRMLVLHHVTYSINSICHVFGRRRFETGDESRNVAWLSVISMGEAWHNNHHAFPTSAEHGLRRAELDPSALVIRGLERLGLAWDVVRVTPERQARKAV</sequence>
<dbReference type="PRINTS" id="PR00075">
    <property type="entry name" value="FACDDSATRASE"/>
</dbReference>
<evidence type="ECO:0000256" key="1">
    <source>
        <dbReference type="ARBA" id="ARBA00004141"/>
    </source>
</evidence>
<evidence type="ECO:0000259" key="12">
    <source>
        <dbReference type="Pfam" id="PF00487"/>
    </source>
</evidence>
<protein>
    <submittedName>
        <fullName evidence="13">Fatty acid desaturase Delta-9 fatty acid desaturase</fullName>
        <ecNumber evidence="13">1.14.19.1</ecNumber>
    </submittedName>
</protein>
<keyword evidence="9 11" id="KW-0472">Membrane</keyword>
<dbReference type="EC" id="1.14.19.1" evidence="13"/>
<dbReference type="GO" id="GO:0006631">
    <property type="term" value="P:fatty acid metabolic process"/>
    <property type="evidence" value="ECO:0007669"/>
    <property type="project" value="UniProtKB-KW"/>
</dbReference>
<keyword evidence="8" id="KW-0443">Lipid metabolism</keyword>
<dbReference type="GO" id="GO:0016020">
    <property type="term" value="C:membrane"/>
    <property type="evidence" value="ECO:0007669"/>
    <property type="project" value="UniProtKB-SubCell"/>
</dbReference>
<evidence type="ECO:0000256" key="5">
    <source>
        <dbReference type="ARBA" id="ARBA00022989"/>
    </source>
</evidence>
<gene>
    <name evidence="13" type="ORF">AVDCRST_MAG30-3016</name>
</gene>
<evidence type="ECO:0000256" key="2">
    <source>
        <dbReference type="ARBA" id="ARBA00008749"/>
    </source>
</evidence>
<feature type="transmembrane region" description="Helical" evidence="11">
    <location>
        <begin position="55"/>
        <end position="76"/>
    </location>
</feature>
<keyword evidence="6 13" id="KW-0560">Oxidoreductase</keyword>
<accession>A0A6J4TDV4</accession>
<dbReference type="Pfam" id="PF00487">
    <property type="entry name" value="FA_desaturase"/>
    <property type="match status" value="1"/>
</dbReference>
<dbReference type="PANTHER" id="PTHR11351:SF3">
    <property type="entry name" value="BLL4393 PROTEIN"/>
    <property type="match status" value="1"/>
</dbReference>
<dbReference type="InterPro" id="IPR005804">
    <property type="entry name" value="FA_desaturase_dom"/>
</dbReference>
<proteinExistence type="inferred from homology"/>
<comment type="subcellular location">
    <subcellularLocation>
        <location evidence="1">Membrane</location>
        <topology evidence="1">Multi-pass membrane protein</topology>
    </subcellularLocation>
</comment>
<dbReference type="InterPro" id="IPR015876">
    <property type="entry name" value="Acyl-CoA_DS"/>
</dbReference>
<name>A0A6J4TDV4_9ACTN</name>
<dbReference type="CDD" id="cd03505">
    <property type="entry name" value="Delta9-FADS-like"/>
    <property type="match status" value="1"/>
</dbReference>
<evidence type="ECO:0000256" key="8">
    <source>
        <dbReference type="ARBA" id="ARBA00023098"/>
    </source>
</evidence>
<keyword evidence="3 11" id="KW-0812">Transmembrane</keyword>
<keyword evidence="4" id="KW-0276">Fatty acid metabolism</keyword>
<evidence type="ECO:0000256" key="9">
    <source>
        <dbReference type="ARBA" id="ARBA00023136"/>
    </source>
</evidence>
<evidence type="ECO:0000256" key="3">
    <source>
        <dbReference type="ARBA" id="ARBA00022692"/>
    </source>
</evidence>
<evidence type="ECO:0000256" key="4">
    <source>
        <dbReference type="ARBA" id="ARBA00022832"/>
    </source>
</evidence>
<feature type="transmembrane region" description="Helical" evidence="11">
    <location>
        <begin position="28"/>
        <end position="49"/>
    </location>
</feature>
<dbReference type="AlphaFoldDB" id="A0A6J4TDV4"/>
<evidence type="ECO:0000256" key="11">
    <source>
        <dbReference type="SAM" id="Phobius"/>
    </source>
</evidence>
<keyword evidence="5 11" id="KW-1133">Transmembrane helix</keyword>
<dbReference type="PANTHER" id="PTHR11351">
    <property type="entry name" value="ACYL-COA DESATURASE"/>
    <property type="match status" value="1"/>
</dbReference>
<evidence type="ECO:0000256" key="7">
    <source>
        <dbReference type="ARBA" id="ARBA00023004"/>
    </source>
</evidence>
<evidence type="ECO:0000256" key="6">
    <source>
        <dbReference type="ARBA" id="ARBA00023002"/>
    </source>
</evidence>
<evidence type="ECO:0000256" key="10">
    <source>
        <dbReference type="SAM" id="MobiDB-lite"/>
    </source>
</evidence>
<feature type="domain" description="Fatty acid desaturase" evidence="12">
    <location>
        <begin position="55"/>
        <end position="280"/>
    </location>
</feature>
<reference evidence="13" key="1">
    <citation type="submission" date="2020-02" db="EMBL/GenBank/DDBJ databases">
        <authorList>
            <person name="Meier V. D."/>
        </authorList>
    </citation>
    <scope>NUCLEOTIDE SEQUENCE</scope>
    <source>
        <strain evidence="13">AVDCRST_MAG30</strain>
    </source>
</reference>
<feature type="region of interest" description="Disordered" evidence="10">
    <location>
        <begin position="1"/>
        <end position="20"/>
    </location>
</feature>
<feature type="transmembrane region" description="Helical" evidence="11">
    <location>
        <begin position="211"/>
        <end position="230"/>
    </location>
</feature>
<keyword evidence="7" id="KW-0408">Iron</keyword>
<comment type="similarity">
    <text evidence="2">Belongs to the fatty acid desaturase type 2 family.</text>
</comment>